<comment type="caution">
    <text evidence="2">The sequence shown here is derived from an EMBL/GenBank/DDBJ whole genome shotgun (WGS) entry which is preliminary data.</text>
</comment>
<reference evidence="2" key="1">
    <citation type="journal article" date="2024" name="Gigascience">
        <title>Chromosome-level genome of the poultry shaft louse Menopon gallinae provides insight into the host-switching and adaptive evolution of parasitic lice.</title>
        <authorList>
            <person name="Xu Y."/>
            <person name="Ma L."/>
            <person name="Liu S."/>
            <person name="Liang Y."/>
            <person name="Liu Q."/>
            <person name="He Z."/>
            <person name="Tian L."/>
            <person name="Duan Y."/>
            <person name="Cai W."/>
            <person name="Li H."/>
            <person name="Song F."/>
        </authorList>
    </citation>
    <scope>NUCLEOTIDE SEQUENCE</scope>
    <source>
        <strain evidence="2">Cailab_2023a</strain>
    </source>
</reference>
<protein>
    <recommendedName>
        <fullName evidence="1">Apoptosis-antagonizing transcription factor C-terminal domain-containing protein</fullName>
    </recommendedName>
</protein>
<gene>
    <name evidence="2" type="ORF">PYX00_008275</name>
</gene>
<evidence type="ECO:0000313" key="2">
    <source>
        <dbReference type="EMBL" id="KAL0271036.1"/>
    </source>
</evidence>
<dbReference type="EMBL" id="JARGDH010000004">
    <property type="protein sequence ID" value="KAL0271036.1"/>
    <property type="molecule type" value="Genomic_DNA"/>
</dbReference>
<dbReference type="InterPro" id="IPR012617">
    <property type="entry name" value="AATF_C"/>
</dbReference>
<evidence type="ECO:0000259" key="1">
    <source>
        <dbReference type="Pfam" id="PF08164"/>
    </source>
</evidence>
<dbReference type="PANTHER" id="PTHR15565:SF0">
    <property type="entry name" value="PROTEIN AATF"/>
    <property type="match status" value="1"/>
</dbReference>
<dbReference type="Pfam" id="PF08164">
    <property type="entry name" value="TRAUB"/>
    <property type="match status" value="1"/>
</dbReference>
<sequence length="170" mass="20322">METYRNETIQKWNDKTRIAHLNSKNFNAFEQSTLKQIEHVLLDKQRLIKRTQVKRSSYQILGQKKKSDKKICKEIFDDDDFYHQLLSEYVRRKSCDVSDPIALSKQWIQLEKIRSKMKKKVDTRATKGRKIRYVVHQKLVNFMMPIDSVVYNEGSRIELFNSIFGKNEMS</sequence>
<dbReference type="InterPro" id="IPR039223">
    <property type="entry name" value="AATF/Bfr2"/>
</dbReference>
<dbReference type="GO" id="GO:0005730">
    <property type="term" value="C:nucleolus"/>
    <property type="evidence" value="ECO:0007669"/>
    <property type="project" value="TreeGrafter"/>
</dbReference>
<accession>A0AAW2HML0</accession>
<dbReference type="PANTHER" id="PTHR15565">
    <property type="entry name" value="AATF PROTEIN APOPTOSIS ANTAGONIZING TRANSCRIPTION FACTOR"/>
    <property type="match status" value="1"/>
</dbReference>
<proteinExistence type="predicted"/>
<organism evidence="2">
    <name type="scientific">Menopon gallinae</name>
    <name type="common">poultry shaft louse</name>
    <dbReference type="NCBI Taxonomy" id="328185"/>
    <lineage>
        <taxon>Eukaryota</taxon>
        <taxon>Metazoa</taxon>
        <taxon>Ecdysozoa</taxon>
        <taxon>Arthropoda</taxon>
        <taxon>Hexapoda</taxon>
        <taxon>Insecta</taxon>
        <taxon>Pterygota</taxon>
        <taxon>Neoptera</taxon>
        <taxon>Paraneoptera</taxon>
        <taxon>Psocodea</taxon>
        <taxon>Troctomorpha</taxon>
        <taxon>Phthiraptera</taxon>
        <taxon>Amblycera</taxon>
        <taxon>Menoponidae</taxon>
        <taxon>Menopon</taxon>
    </lineage>
</organism>
<dbReference type="AlphaFoldDB" id="A0AAW2HML0"/>
<name>A0AAW2HML0_9NEOP</name>
<dbReference type="GO" id="GO:0006357">
    <property type="term" value="P:regulation of transcription by RNA polymerase II"/>
    <property type="evidence" value="ECO:0007669"/>
    <property type="project" value="TreeGrafter"/>
</dbReference>
<feature type="domain" description="Apoptosis-antagonizing transcription factor C-terminal" evidence="1">
    <location>
        <begin position="82"/>
        <end position="164"/>
    </location>
</feature>